<dbReference type="Pfam" id="PF00733">
    <property type="entry name" value="Asn_synthase"/>
    <property type="match status" value="2"/>
</dbReference>
<reference evidence="6" key="2">
    <citation type="submission" date="2019-11" db="UniProtKB">
        <authorList>
            <consortium name="WormBaseParasite"/>
        </authorList>
    </citation>
    <scope>IDENTIFICATION</scope>
    <source>
        <strain evidence="6">Puerto Rican</strain>
    </source>
</reference>
<reference evidence="5" key="1">
    <citation type="journal article" date="2012" name="PLoS Negl. Trop. Dis.">
        <title>A systematically improved high quality genome and transcriptome of the human blood fluke Schistosoma mansoni.</title>
        <authorList>
            <person name="Protasio A.V."/>
            <person name="Tsai I.J."/>
            <person name="Babbage A."/>
            <person name="Nichol S."/>
            <person name="Hunt M."/>
            <person name="Aslett M.A."/>
            <person name="De Silva N."/>
            <person name="Velarde G.S."/>
            <person name="Anderson T.J."/>
            <person name="Clark R.C."/>
            <person name="Davidson C."/>
            <person name="Dillon G.P."/>
            <person name="Holroyd N.E."/>
            <person name="LoVerde P.T."/>
            <person name="Lloyd C."/>
            <person name="McQuillan J."/>
            <person name="Oliveira G."/>
            <person name="Otto T.D."/>
            <person name="Parker-Manuel S.J."/>
            <person name="Quail M.A."/>
            <person name="Wilson R.A."/>
            <person name="Zerlotini A."/>
            <person name="Dunne D.W."/>
            <person name="Berriman M."/>
        </authorList>
    </citation>
    <scope>NUCLEOTIDE SEQUENCE [LARGE SCALE GENOMIC DNA]</scope>
    <source>
        <strain evidence="5">Puerto Rican</strain>
    </source>
</reference>
<dbReference type="WBParaSite" id="Smp_245200.1">
    <property type="protein sequence ID" value="Smp_245200.1"/>
    <property type="gene ID" value="Smp_245200"/>
</dbReference>
<evidence type="ECO:0000256" key="1">
    <source>
        <dbReference type="ARBA" id="ARBA00022605"/>
    </source>
</evidence>
<evidence type="ECO:0000256" key="2">
    <source>
        <dbReference type="ARBA" id="ARBA00022888"/>
    </source>
</evidence>
<dbReference type="GO" id="GO:0004066">
    <property type="term" value="F:asparagine synthase (glutamine-hydrolyzing) activity"/>
    <property type="evidence" value="ECO:0007669"/>
    <property type="project" value="InterPro"/>
</dbReference>
<dbReference type="InterPro" id="IPR014729">
    <property type="entry name" value="Rossmann-like_a/b/a_fold"/>
</dbReference>
<protein>
    <submittedName>
        <fullName evidence="6">Asparagine synthetase domain-containing protein</fullName>
    </submittedName>
</protein>
<feature type="domain" description="Asparagine synthetase" evidence="4">
    <location>
        <begin position="437"/>
        <end position="530"/>
    </location>
</feature>
<dbReference type="AlphaFoldDB" id="A0A5K4F1P8"/>
<dbReference type="Proteomes" id="UP000008854">
    <property type="component" value="Unassembled WGS sequence"/>
</dbReference>
<dbReference type="Gene3D" id="3.40.50.620">
    <property type="entry name" value="HUPs"/>
    <property type="match status" value="1"/>
</dbReference>
<organism evidence="5 6">
    <name type="scientific">Schistosoma mansoni</name>
    <name type="common">Blood fluke</name>
    <dbReference type="NCBI Taxonomy" id="6183"/>
    <lineage>
        <taxon>Eukaryota</taxon>
        <taxon>Metazoa</taxon>
        <taxon>Spiralia</taxon>
        <taxon>Lophotrochozoa</taxon>
        <taxon>Platyhelminthes</taxon>
        <taxon>Trematoda</taxon>
        <taxon>Digenea</taxon>
        <taxon>Strigeidida</taxon>
        <taxon>Schistosomatoidea</taxon>
        <taxon>Schistosomatidae</taxon>
        <taxon>Schistosoma</taxon>
    </lineage>
</organism>
<keyword evidence="5" id="KW-1185">Reference proteome</keyword>
<proteinExistence type="predicted"/>
<keyword evidence="3" id="KW-0315">Glutamine amidotransferase</keyword>
<feature type="domain" description="Asparagine synthetase" evidence="4">
    <location>
        <begin position="267"/>
        <end position="301"/>
    </location>
</feature>
<dbReference type="PANTHER" id="PTHR45937:SF1">
    <property type="entry name" value="ASPARAGINE SYNTHETASE DOMAIN-CONTAINING PROTEIN 1"/>
    <property type="match status" value="1"/>
</dbReference>
<evidence type="ECO:0000313" key="5">
    <source>
        <dbReference type="Proteomes" id="UP000008854"/>
    </source>
</evidence>
<sequence length="562" mass="62837">MFSSFFAFNNPFQKNAPQFLIQSNTGGDILFCSGQIRSSSDITLAKSFESENISIGQVLLDAFSKENNVNAVVNLVNSLIGSFVLIFVSIELGRVYFTRDQFGHHSLVARRVSGLPNELFCIDSVSNIVIPIQSSLPEVSLDSLEKNAKDWFEIPACGIFVSKIVCDNGNVFLSDINLYPWSEQHLLLCPSNIPVKVDRVLHVNQNHCNSISANMCIPTTLKEVQQKFLDLLSAVIHDSVYFDLLCDTNYSFNVSNVMRENQSGSLFGLLFSGGLDSSVIAALLDRFVPEDQSIDLINVAFQRRCAGVSVNNSDCLDKDSLISAEEAPDRQTALKSYEELCKLSARRKWNLIKVNVNVSEISEARVKHVWPLLLPEHTTVLDDSLGLALWFAARGEGVLHSSSEFEEKCISSAKFLFLGSGIDEQLAGYARHLTTYKKFGPEALQRELFKELLFISNRNLGRDDRIISAHGRMPRLPYLDERIVNFLVKIPLEFKINPDLPKGQGEKFLLRQVALMLNLNYASKQPKRAMQFGSRVAKAEGSKRLIGSADQIKFAYQSESQK</sequence>
<dbReference type="InterPro" id="IPR001962">
    <property type="entry name" value="Asn_synthase"/>
</dbReference>
<dbReference type="GO" id="GO:0006529">
    <property type="term" value="P:asparagine biosynthetic process"/>
    <property type="evidence" value="ECO:0007669"/>
    <property type="project" value="UniProtKB-KW"/>
</dbReference>
<keyword evidence="2" id="KW-0061">Asparagine biosynthesis</keyword>
<dbReference type="InterPro" id="IPR051857">
    <property type="entry name" value="Asn_synthetase_domain"/>
</dbReference>
<dbReference type="InParanoid" id="A0A5K4F1P8"/>
<name>A0A5K4F1P8_SCHMA</name>
<keyword evidence="1" id="KW-0028">Amino-acid biosynthesis</keyword>
<evidence type="ECO:0000256" key="3">
    <source>
        <dbReference type="ARBA" id="ARBA00022962"/>
    </source>
</evidence>
<dbReference type="STRING" id="6183.A0A5K4F1P8"/>
<dbReference type="PANTHER" id="PTHR45937">
    <property type="entry name" value="ASPARAGINE SYNTHETASE DOMAIN-CONTAINING PROTEIN 1"/>
    <property type="match status" value="1"/>
</dbReference>
<evidence type="ECO:0000259" key="4">
    <source>
        <dbReference type="Pfam" id="PF00733"/>
    </source>
</evidence>
<evidence type="ECO:0000313" key="6">
    <source>
        <dbReference type="WBParaSite" id="Smp_245200.1"/>
    </source>
</evidence>
<dbReference type="FunCoup" id="A0A5K4F1P8">
    <property type="interactions" value="1513"/>
</dbReference>
<accession>A0A5K4F1P8</accession>
<dbReference type="CDD" id="cd01991">
    <property type="entry name" value="Asn_synthase_B_C"/>
    <property type="match status" value="1"/>
</dbReference>
<dbReference type="SUPFAM" id="SSF52402">
    <property type="entry name" value="Adenine nucleotide alpha hydrolases-like"/>
    <property type="match status" value="1"/>
</dbReference>